<organism evidence="2 3">
    <name type="scientific">Aquimarina spongiae</name>
    <dbReference type="NCBI Taxonomy" id="570521"/>
    <lineage>
        <taxon>Bacteria</taxon>
        <taxon>Pseudomonadati</taxon>
        <taxon>Bacteroidota</taxon>
        <taxon>Flavobacteriia</taxon>
        <taxon>Flavobacteriales</taxon>
        <taxon>Flavobacteriaceae</taxon>
        <taxon>Aquimarina</taxon>
    </lineage>
</organism>
<evidence type="ECO:0008006" key="4">
    <source>
        <dbReference type="Google" id="ProtNLM"/>
    </source>
</evidence>
<dbReference type="Proteomes" id="UP000184432">
    <property type="component" value="Unassembled WGS sequence"/>
</dbReference>
<accession>A0A1M6I7Y2</accession>
<proteinExistence type="predicted"/>
<dbReference type="AlphaFoldDB" id="A0A1M6I7Y2"/>
<evidence type="ECO:0000313" key="3">
    <source>
        <dbReference type="Proteomes" id="UP000184432"/>
    </source>
</evidence>
<dbReference type="STRING" id="570521.SAMN04488508_107168"/>
<keyword evidence="3" id="KW-1185">Reference proteome</keyword>
<reference evidence="3" key="1">
    <citation type="submission" date="2016-11" db="EMBL/GenBank/DDBJ databases">
        <authorList>
            <person name="Varghese N."/>
            <person name="Submissions S."/>
        </authorList>
    </citation>
    <scope>NUCLEOTIDE SEQUENCE [LARGE SCALE GENOMIC DNA]</scope>
    <source>
        <strain evidence="3">DSM 22623</strain>
    </source>
</reference>
<name>A0A1M6I7Y2_9FLAO</name>
<dbReference type="PROSITE" id="PS51257">
    <property type="entry name" value="PROKAR_LIPOPROTEIN"/>
    <property type="match status" value="1"/>
</dbReference>
<protein>
    <recommendedName>
        <fullName evidence="4">Secreted protein</fullName>
    </recommendedName>
</protein>
<dbReference type="EMBL" id="FQYP01000007">
    <property type="protein sequence ID" value="SHJ30473.1"/>
    <property type="molecule type" value="Genomic_DNA"/>
</dbReference>
<evidence type="ECO:0000313" key="2">
    <source>
        <dbReference type="EMBL" id="SHJ30473.1"/>
    </source>
</evidence>
<feature type="chain" id="PRO_5012612858" description="Secreted protein" evidence="1">
    <location>
        <begin position="22"/>
        <end position="50"/>
    </location>
</feature>
<gene>
    <name evidence="2" type="ORF">SAMN04488508_107168</name>
</gene>
<dbReference type="RefSeq" id="WP_170864615.1">
    <property type="nucleotide sequence ID" value="NZ_FQYP01000007.1"/>
</dbReference>
<keyword evidence="1" id="KW-0732">Signal</keyword>
<feature type="signal peptide" evidence="1">
    <location>
        <begin position="1"/>
        <end position="21"/>
    </location>
</feature>
<sequence>MKTILYTLVALFMIGSFTSCTTDSVADEDVSFEYYSTTGENGQMGGEDEG</sequence>
<evidence type="ECO:0000256" key="1">
    <source>
        <dbReference type="SAM" id="SignalP"/>
    </source>
</evidence>